<organism evidence="1 2">
    <name type="scientific">Streptomyces albipurpureus</name>
    <dbReference type="NCBI Taxonomy" id="2897419"/>
    <lineage>
        <taxon>Bacteria</taxon>
        <taxon>Bacillati</taxon>
        <taxon>Actinomycetota</taxon>
        <taxon>Actinomycetes</taxon>
        <taxon>Kitasatosporales</taxon>
        <taxon>Streptomycetaceae</taxon>
        <taxon>Streptomyces</taxon>
    </lineage>
</organism>
<comment type="caution">
    <text evidence="1">The sequence shown here is derived from an EMBL/GenBank/DDBJ whole genome shotgun (WGS) entry which is preliminary data.</text>
</comment>
<sequence length="48" mass="5451">MADSTKRRVPPTMPQHIYSFAYDSLWLLHRAVDQAKASDTKSVMSALE</sequence>
<accession>A0ABT0UZZ8</accession>
<evidence type="ECO:0000313" key="2">
    <source>
        <dbReference type="Proteomes" id="UP001431429"/>
    </source>
</evidence>
<dbReference type="Proteomes" id="UP001431429">
    <property type="component" value="Unassembled WGS sequence"/>
</dbReference>
<dbReference type="EMBL" id="JAMQAW010000101">
    <property type="protein sequence ID" value="MCM2394167.1"/>
    <property type="molecule type" value="Genomic_DNA"/>
</dbReference>
<protein>
    <submittedName>
        <fullName evidence="1">ABC transporter substrate-binding protein</fullName>
    </submittedName>
</protein>
<keyword evidence="2" id="KW-1185">Reference proteome</keyword>
<reference evidence="1" key="1">
    <citation type="submission" date="2022-06" db="EMBL/GenBank/DDBJ databases">
        <title>Genome public.</title>
        <authorList>
            <person name="Sun Q."/>
        </authorList>
    </citation>
    <scope>NUCLEOTIDE SEQUENCE</scope>
    <source>
        <strain evidence="1">CWNU-1</strain>
    </source>
</reference>
<name>A0ABT0UZZ8_9ACTN</name>
<evidence type="ECO:0000313" key="1">
    <source>
        <dbReference type="EMBL" id="MCM2394167.1"/>
    </source>
</evidence>
<gene>
    <name evidence="1" type="ORF">NBG84_38860</name>
</gene>
<dbReference type="RefSeq" id="WP_250924450.1">
    <property type="nucleotide sequence ID" value="NZ_JAMQAW010000101.1"/>
</dbReference>
<proteinExistence type="predicted"/>